<accession>A0ABW8URS3</accession>
<dbReference type="RefSeq" id="WP_407591729.1">
    <property type="nucleotide sequence ID" value="NZ_JBHDIY010000002.1"/>
</dbReference>
<evidence type="ECO:0000256" key="7">
    <source>
        <dbReference type="RuleBase" id="RU369079"/>
    </source>
</evidence>
<evidence type="ECO:0000256" key="3">
    <source>
        <dbReference type="ARBA" id="ARBA00022475"/>
    </source>
</evidence>
<organism evidence="9 10">
    <name type="scientific">Tateyamaria armeniaca</name>
    <dbReference type="NCBI Taxonomy" id="2518930"/>
    <lineage>
        <taxon>Bacteria</taxon>
        <taxon>Pseudomonadati</taxon>
        <taxon>Pseudomonadota</taxon>
        <taxon>Alphaproteobacteria</taxon>
        <taxon>Rhodobacterales</taxon>
        <taxon>Roseobacteraceae</taxon>
        <taxon>Tateyamaria</taxon>
    </lineage>
</organism>
<evidence type="ECO:0000313" key="10">
    <source>
        <dbReference type="Proteomes" id="UP001627408"/>
    </source>
</evidence>
<evidence type="ECO:0000256" key="5">
    <source>
        <dbReference type="ARBA" id="ARBA00022989"/>
    </source>
</evidence>
<dbReference type="Proteomes" id="UP001627408">
    <property type="component" value="Unassembled WGS sequence"/>
</dbReference>
<keyword evidence="5 7" id="KW-1133">Transmembrane helix</keyword>
<name>A0ABW8URS3_9RHOB</name>
<feature type="transmembrane region" description="Helical" evidence="7">
    <location>
        <begin position="108"/>
        <end position="126"/>
    </location>
</feature>
<keyword evidence="6 7" id="KW-0472">Membrane</keyword>
<comment type="subunit">
    <text evidence="7">The complex comprises the extracytoplasmic solute receptor protein and the two transmembrane proteins.</text>
</comment>
<reference evidence="9 10" key="1">
    <citation type="submission" date="2024-08" db="EMBL/GenBank/DDBJ databases">
        <title>Tateyamaria sp. nov., isolated from marine algae.</title>
        <authorList>
            <person name="Choi B.J."/>
            <person name="Kim J.M."/>
            <person name="Lee J.K."/>
            <person name="Choi D.G."/>
            <person name="Bayburt H."/>
            <person name="Baek J.H."/>
            <person name="Han D.M."/>
            <person name="Jeon C.O."/>
        </authorList>
    </citation>
    <scope>NUCLEOTIDE SEQUENCE [LARGE SCALE GENOMIC DNA]</scope>
    <source>
        <strain evidence="9 10">KMU-156</strain>
    </source>
</reference>
<evidence type="ECO:0000256" key="4">
    <source>
        <dbReference type="ARBA" id="ARBA00022692"/>
    </source>
</evidence>
<dbReference type="Pfam" id="PF04290">
    <property type="entry name" value="DctQ"/>
    <property type="match status" value="1"/>
</dbReference>
<gene>
    <name evidence="9" type="ORF">ACERZ8_08110</name>
</gene>
<dbReference type="InterPro" id="IPR055348">
    <property type="entry name" value="DctQ"/>
</dbReference>
<comment type="caution">
    <text evidence="9">The sequence shown here is derived from an EMBL/GenBank/DDBJ whole genome shotgun (WGS) entry which is preliminary data.</text>
</comment>
<comment type="caution">
    <text evidence="7">Lacks conserved residue(s) required for the propagation of feature annotation.</text>
</comment>
<evidence type="ECO:0000259" key="8">
    <source>
        <dbReference type="Pfam" id="PF04290"/>
    </source>
</evidence>
<evidence type="ECO:0000256" key="2">
    <source>
        <dbReference type="ARBA" id="ARBA00022448"/>
    </source>
</evidence>
<comment type="subcellular location">
    <subcellularLocation>
        <location evidence="7">Cell inner membrane</location>
        <topology evidence="7">Multi-pass membrane protein</topology>
    </subcellularLocation>
    <subcellularLocation>
        <location evidence="1">Cell membrane</location>
        <topology evidence="1">Multi-pass membrane protein</topology>
    </subcellularLocation>
</comment>
<proteinExistence type="inferred from homology"/>
<keyword evidence="7" id="KW-0997">Cell inner membrane</keyword>
<evidence type="ECO:0000313" key="9">
    <source>
        <dbReference type="EMBL" id="MFL4469828.1"/>
    </source>
</evidence>
<comment type="similarity">
    <text evidence="7">Belongs to the TRAP transporter small permease family.</text>
</comment>
<dbReference type="EMBL" id="JBHDIY010000002">
    <property type="protein sequence ID" value="MFL4469828.1"/>
    <property type="molecule type" value="Genomic_DNA"/>
</dbReference>
<comment type="function">
    <text evidence="7">Part of the tripartite ATP-independent periplasmic (TRAP) transport system.</text>
</comment>
<evidence type="ECO:0000256" key="1">
    <source>
        <dbReference type="ARBA" id="ARBA00004651"/>
    </source>
</evidence>
<feature type="transmembrane region" description="Helical" evidence="7">
    <location>
        <begin position="146"/>
        <end position="169"/>
    </location>
</feature>
<feature type="domain" description="Tripartite ATP-independent periplasmic transporters DctQ component" evidence="8">
    <location>
        <begin position="59"/>
        <end position="170"/>
    </location>
</feature>
<keyword evidence="2 7" id="KW-0813">Transport</keyword>
<keyword evidence="10" id="KW-1185">Reference proteome</keyword>
<feature type="transmembrane region" description="Helical" evidence="7">
    <location>
        <begin position="12"/>
        <end position="32"/>
    </location>
</feature>
<keyword evidence="4 7" id="KW-0812">Transmembrane</keyword>
<keyword evidence="3" id="KW-1003">Cell membrane</keyword>
<protein>
    <recommendedName>
        <fullName evidence="7">TRAP transporter small permease protein</fullName>
    </recommendedName>
</protein>
<evidence type="ECO:0000256" key="6">
    <source>
        <dbReference type="ARBA" id="ARBA00023136"/>
    </source>
</evidence>
<sequence>MHRVVKWLSRASAVIGGIVLVILIVLTTLSIVGRELSKLGHALGESWFGQMLIASGIDEINGSYELTEAGVAFAIFAFFPVCQFYGQHATVDVFTSALPRRSLAWLRAFWEVVLAAIIVFISLRLYEGMLRYLGNGETTLFLQFPVWWSYAASVGAAAIASLTAIYCAWARIAEAATGRPILPEG</sequence>